<keyword evidence="3" id="KW-0285">Flavoprotein</keyword>
<feature type="region of interest" description="Disordered" evidence="6">
    <location>
        <begin position="29"/>
        <end position="48"/>
    </location>
</feature>
<feature type="domain" description="FAD/NAD(P)-binding" evidence="7">
    <location>
        <begin position="51"/>
        <end position="324"/>
    </location>
</feature>
<comment type="caution">
    <text evidence="8">The sequence shown here is derived from an EMBL/GenBank/DDBJ whole genome shotgun (WGS) entry which is preliminary data.</text>
</comment>
<dbReference type="InterPro" id="IPR051169">
    <property type="entry name" value="NADH-Q_oxidoreductase"/>
</dbReference>
<evidence type="ECO:0000313" key="8">
    <source>
        <dbReference type="EMBL" id="GIG41557.1"/>
    </source>
</evidence>
<proteinExistence type="inferred from homology"/>
<keyword evidence="5" id="KW-0560">Oxidoreductase</keyword>
<evidence type="ECO:0000256" key="5">
    <source>
        <dbReference type="ARBA" id="ARBA00023002"/>
    </source>
</evidence>
<dbReference type="Proteomes" id="UP000614741">
    <property type="component" value="Unassembled WGS sequence"/>
</dbReference>
<evidence type="ECO:0000313" key="9">
    <source>
        <dbReference type="Proteomes" id="UP000614741"/>
    </source>
</evidence>
<keyword evidence="4" id="KW-0274">FAD</keyword>
<dbReference type="PRINTS" id="PR00469">
    <property type="entry name" value="PNDRDTASEII"/>
</dbReference>
<evidence type="ECO:0000259" key="7">
    <source>
        <dbReference type="Pfam" id="PF07992"/>
    </source>
</evidence>
<dbReference type="Gene3D" id="3.50.50.100">
    <property type="match status" value="1"/>
</dbReference>
<organism evidence="8 9">
    <name type="scientific">Cellulomonas phragmiteti</name>
    <dbReference type="NCBI Taxonomy" id="478780"/>
    <lineage>
        <taxon>Bacteria</taxon>
        <taxon>Bacillati</taxon>
        <taxon>Actinomycetota</taxon>
        <taxon>Actinomycetes</taxon>
        <taxon>Micrococcales</taxon>
        <taxon>Cellulomonadaceae</taxon>
        <taxon>Cellulomonas</taxon>
    </lineage>
</organism>
<comment type="cofactor">
    <cofactor evidence="1">
        <name>FAD</name>
        <dbReference type="ChEBI" id="CHEBI:57692"/>
    </cofactor>
</comment>
<accession>A0ABQ4DRF2</accession>
<dbReference type="InterPro" id="IPR036188">
    <property type="entry name" value="FAD/NAD-bd_sf"/>
</dbReference>
<dbReference type="EMBL" id="BONP01000030">
    <property type="protein sequence ID" value="GIG41557.1"/>
    <property type="molecule type" value="Genomic_DNA"/>
</dbReference>
<keyword evidence="9" id="KW-1185">Reference proteome</keyword>
<sequence>MTDRSGPSAPPAAAPAARVDEIGHACARPGERGDVARRTQQQAGHGGAGARVVVVGGGYAGTMAANRLTGVPEVGHVVLVDAREHLVERIRLHQVAAGTGTATHDDLLSPRVERRTARAERVGDGHVVLDDGTHLAFDRLVLAVGSHARVPAEVPGAREHAVPVAGLEDAHRLREALAAAGPGAAVTVVGGGLTGVETASELAAAHPGLRVRLLTDAGAAAPAAVLAGPLARLGVEVTTGGRVVEVTAHGVVLADGRGFAGDVTVWAAGFGVPDLARVSGLPVDDAGRLQVGPDLVCGSDPRVVGAGDAVVVAGLPLRMTCQAALPMGAHAADVVAAGLRGAPAAPFGLAFVAQCVSLGRRRGVVVRVHDDARPPRVLVSGRPAAWVKEQVCRATVRWLRTEARHPGRYRRRR</sequence>
<dbReference type="PANTHER" id="PTHR42913">
    <property type="entry name" value="APOPTOSIS-INDUCING FACTOR 1"/>
    <property type="match status" value="1"/>
</dbReference>
<dbReference type="SUPFAM" id="SSF51905">
    <property type="entry name" value="FAD/NAD(P)-binding domain"/>
    <property type="match status" value="1"/>
</dbReference>
<evidence type="ECO:0000256" key="6">
    <source>
        <dbReference type="SAM" id="MobiDB-lite"/>
    </source>
</evidence>
<dbReference type="PANTHER" id="PTHR42913:SF3">
    <property type="entry name" value="64 KDA MITOCHONDRIAL NADH DEHYDROGENASE (EUROFUNG)"/>
    <property type="match status" value="1"/>
</dbReference>
<dbReference type="Pfam" id="PF07992">
    <property type="entry name" value="Pyr_redox_2"/>
    <property type="match status" value="1"/>
</dbReference>
<dbReference type="PRINTS" id="PR00368">
    <property type="entry name" value="FADPNR"/>
</dbReference>
<reference evidence="8 9" key="1">
    <citation type="submission" date="2021-01" db="EMBL/GenBank/DDBJ databases">
        <title>Whole genome shotgun sequence of Cellulomonas phragmiteti NBRC 110785.</title>
        <authorList>
            <person name="Komaki H."/>
            <person name="Tamura T."/>
        </authorList>
    </citation>
    <scope>NUCLEOTIDE SEQUENCE [LARGE SCALE GENOMIC DNA]</scope>
    <source>
        <strain evidence="8 9">NBRC 110785</strain>
    </source>
</reference>
<comment type="similarity">
    <text evidence="2">Belongs to the NADH dehydrogenase family.</text>
</comment>
<name>A0ABQ4DRF2_9CELL</name>
<dbReference type="InterPro" id="IPR023753">
    <property type="entry name" value="FAD/NAD-binding_dom"/>
</dbReference>
<evidence type="ECO:0000256" key="2">
    <source>
        <dbReference type="ARBA" id="ARBA00005272"/>
    </source>
</evidence>
<evidence type="ECO:0000256" key="4">
    <source>
        <dbReference type="ARBA" id="ARBA00022827"/>
    </source>
</evidence>
<gene>
    <name evidence="8" type="ORF">Cph01nite_33190</name>
</gene>
<evidence type="ECO:0000256" key="3">
    <source>
        <dbReference type="ARBA" id="ARBA00022630"/>
    </source>
</evidence>
<protein>
    <submittedName>
        <fullName evidence="8">Dehydrogenase</fullName>
    </submittedName>
</protein>
<evidence type="ECO:0000256" key="1">
    <source>
        <dbReference type="ARBA" id="ARBA00001974"/>
    </source>
</evidence>